<accession>A0AA36GMW5</accession>
<dbReference type="SUPFAM" id="SSF48371">
    <property type="entry name" value="ARM repeat"/>
    <property type="match status" value="1"/>
</dbReference>
<dbReference type="PANTHER" id="PTHR23312">
    <property type="entry name" value="ARMC5 ARMADILLO REPEAT-CONTAINING -RELATED"/>
    <property type="match status" value="1"/>
</dbReference>
<dbReference type="EMBL" id="CATQJL010000112">
    <property type="protein sequence ID" value="CAJ0594944.1"/>
    <property type="molecule type" value="Genomic_DNA"/>
</dbReference>
<dbReference type="PANTHER" id="PTHR23312:SF8">
    <property type="entry name" value="ARMADILLO REPEAT-CONTAINING PROTEIN 5"/>
    <property type="match status" value="1"/>
</dbReference>
<evidence type="ECO:0000313" key="1">
    <source>
        <dbReference type="EMBL" id="CAJ0594944.1"/>
    </source>
</evidence>
<dbReference type="GO" id="GO:0005829">
    <property type="term" value="C:cytosol"/>
    <property type="evidence" value="ECO:0007669"/>
    <property type="project" value="TreeGrafter"/>
</dbReference>
<keyword evidence="2" id="KW-1185">Reference proteome</keyword>
<comment type="caution">
    <text evidence="1">The sequence shown here is derived from an EMBL/GenBank/DDBJ whole genome shotgun (WGS) entry which is preliminary data.</text>
</comment>
<dbReference type="InterPro" id="IPR016024">
    <property type="entry name" value="ARM-type_fold"/>
</dbReference>
<sequence>MKDGCQTDQTGCGRRKFTSSASAPSTSKVTLDQLKSTNPRIVNTTLLKLKSMLRSRQSIERFMDPQSQKFSAVVDIFLQAATELANKTPESLSILKQSISIIANCCNYSISACLKMTAQRIAFTHIAVRIFESGTLAQDCKTSMARLVANMCAHKESAMCVASNPSLVDRLVLLLETDDASATQALRAIRGLIACSYIKEPLAEVMGDFTVLYWQIARLQGIDHRESRLNPAPSFRISLPAVFPSAYER</sequence>
<organism evidence="1 2">
    <name type="scientific">Cylicocyclus nassatus</name>
    <name type="common">Nematode worm</name>
    <dbReference type="NCBI Taxonomy" id="53992"/>
    <lineage>
        <taxon>Eukaryota</taxon>
        <taxon>Metazoa</taxon>
        <taxon>Ecdysozoa</taxon>
        <taxon>Nematoda</taxon>
        <taxon>Chromadorea</taxon>
        <taxon>Rhabditida</taxon>
        <taxon>Rhabditina</taxon>
        <taxon>Rhabditomorpha</taxon>
        <taxon>Strongyloidea</taxon>
        <taxon>Strongylidae</taxon>
        <taxon>Cylicocyclus</taxon>
    </lineage>
</organism>
<reference evidence="1" key="1">
    <citation type="submission" date="2023-07" db="EMBL/GenBank/DDBJ databases">
        <authorList>
            <consortium name="CYATHOMIX"/>
        </authorList>
    </citation>
    <scope>NUCLEOTIDE SEQUENCE</scope>
    <source>
        <strain evidence="1">N/A</strain>
    </source>
</reference>
<dbReference type="AlphaFoldDB" id="A0AA36GMW5"/>
<proteinExistence type="predicted"/>
<dbReference type="GO" id="GO:0009653">
    <property type="term" value="P:anatomical structure morphogenesis"/>
    <property type="evidence" value="ECO:0007669"/>
    <property type="project" value="TreeGrafter"/>
</dbReference>
<protein>
    <submittedName>
        <fullName evidence="1">Uncharacterized protein</fullName>
    </submittedName>
</protein>
<name>A0AA36GMW5_CYLNA</name>
<dbReference type="Proteomes" id="UP001176961">
    <property type="component" value="Unassembled WGS sequence"/>
</dbReference>
<evidence type="ECO:0000313" key="2">
    <source>
        <dbReference type="Proteomes" id="UP001176961"/>
    </source>
</evidence>
<gene>
    <name evidence="1" type="ORF">CYNAS_LOCUS6927</name>
</gene>